<dbReference type="GO" id="GO:0005524">
    <property type="term" value="F:ATP binding"/>
    <property type="evidence" value="ECO:0007669"/>
    <property type="project" value="InterPro"/>
</dbReference>
<feature type="compositionally biased region" description="Polar residues" evidence="2">
    <location>
        <begin position="354"/>
        <end position="365"/>
    </location>
</feature>
<reference evidence="5" key="1">
    <citation type="submission" date="2024-02" db="UniProtKB">
        <authorList>
            <consortium name="WormBaseParasite"/>
        </authorList>
    </citation>
    <scope>IDENTIFICATION</scope>
</reference>
<dbReference type="GO" id="GO:0004672">
    <property type="term" value="F:protein kinase activity"/>
    <property type="evidence" value="ECO:0007669"/>
    <property type="project" value="InterPro"/>
</dbReference>
<evidence type="ECO:0000313" key="4">
    <source>
        <dbReference type="Proteomes" id="UP000887575"/>
    </source>
</evidence>
<dbReference type="Gene3D" id="3.30.200.20">
    <property type="entry name" value="Phosphorylase Kinase, domain 1"/>
    <property type="match status" value="1"/>
</dbReference>
<feature type="region of interest" description="Disordered" evidence="2">
    <location>
        <begin position="343"/>
        <end position="380"/>
    </location>
</feature>
<feature type="coiled-coil region" evidence="1">
    <location>
        <begin position="283"/>
        <end position="333"/>
    </location>
</feature>
<evidence type="ECO:0000313" key="5">
    <source>
        <dbReference type="WBParaSite" id="MBELARI_LOCUS15615"/>
    </source>
</evidence>
<keyword evidence="4" id="KW-1185">Reference proteome</keyword>
<dbReference type="InterPro" id="IPR011009">
    <property type="entry name" value="Kinase-like_dom_sf"/>
</dbReference>
<dbReference type="SMART" id="SM00220">
    <property type="entry name" value="S_TKc"/>
    <property type="match status" value="1"/>
</dbReference>
<evidence type="ECO:0000259" key="3">
    <source>
        <dbReference type="PROSITE" id="PS50011"/>
    </source>
</evidence>
<dbReference type="InterPro" id="IPR000719">
    <property type="entry name" value="Prot_kinase_dom"/>
</dbReference>
<dbReference type="Gene3D" id="1.10.510.10">
    <property type="entry name" value="Transferase(Phosphotransferase) domain 1"/>
    <property type="match status" value="1"/>
</dbReference>
<dbReference type="SUPFAM" id="SSF56112">
    <property type="entry name" value="Protein kinase-like (PK-like)"/>
    <property type="match status" value="1"/>
</dbReference>
<dbReference type="Proteomes" id="UP000887575">
    <property type="component" value="Unassembled WGS sequence"/>
</dbReference>
<organism evidence="4 5">
    <name type="scientific">Mesorhabditis belari</name>
    <dbReference type="NCBI Taxonomy" id="2138241"/>
    <lineage>
        <taxon>Eukaryota</taxon>
        <taxon>Metazoa</taxon>
        <taxon>Ecdysozoa</taxon>
        <taxon>Nematoda</taxon>
        <taxon>Chromadorea</taxon>
        <taxon>Rhabditida</taxon>
        <taxon>Rhabditina</taxon>
        <taxon>Rhabditomorpha</taxon>
        <taxon>Rhabditoidea</taxon>
        <taxon>Rhabditidae</taxon>
        <taxon>Mesorhabditinae</taxon>
        <taxon>Mesorhabditis</taxon>
    </lineage>
</organism>
<evidence type="ECO:0000256" key="2">
    <source>
        <dbReference type="SAM" id="MobiDB-lite"/>
    </source>
</evidence>
<dbReference type="PROSITE" id="PS50011">
    <property type="entry name" value="PROTEIN_KINASE_DOM"/>
    <property type="match status" value="1"/>
</dbReference>
<sequence>MTEYEDGMIETRSHTSTNDRFTRVNHKDQTVVRKWRIAQHWDKIQENANKRLFERECLALNALKHPNIVEMIGWKSNENDFAVIYLRYVGKISLDKAKKSLDPGETTTWDSGGTPQYQPPESHPPHGREATFDEKGDVYAIGITLWEMIQRSRVWPLWIRNDSPTVYRNSLLSLISQCDDEFKGIVEVCTLFSPELRANPCDLLKHVRKMPETKIYTQYRKELIFDKDQLFLLPPEGLGLEFGEKDNESQPETLRPPSIDTISWRIRLEQDFPSTSTIDIDRIAEINQNREKIQQKMKRLFERVGLRGEPEVIAEVKLNLAEIKNELRFKDRLTDLSADEERKLRQPIVAQRPRSLTSPANYSNRNDGRLAPEDPFHQKL</sequence>
<protein>
    <recommendedName>
        <fullName evidence="3">Protein kinase domain-containing protein</fullName>
    </recommendedName>
</protein>
<name>A0AAF3ENJ2_9BILA</name>
<evidence type="ECO:0000256" key="1">
    <source>
        <dbReference type="SAM" id="Coils"/>
    </source>
</evidence>
<feature type="region of interest" description="Disordered" evidence="2">
    <location>
        <begin position="1"/>
        <end position="21"/>
    </location>
</feature>
<feature type="compositionally biased region" description="Basic and acidic residues" evidence="2">
    <location>
        <begin position="366"/>
        <end position="380"/>
    </location>
</feature>
<proteinExistence type="predicted"/>
<dbReference type="WBParaSite" id="MBELARI_LOCUS15615">
    <property type="protein sequence ID" value="MBELARI_LOCUS15615"/>
    <property type="gene ID" value="MBELARI_LOCUS15615"/>
</dbReference>
<feature type="region of interest" description="Disordered" evidence="2">
    <location>
        <begin position="100"/>
        <end position="130"/>
    </location>
</feature>
<keyword evidence="1" id="KW-0175">Coiled coil</keyword>
<accession>A0AAF3ENJ2</accession>
<feature type="domain" description="Protein kinase" evidence="3">
    <location>
        <begin position="1"/>
        <end position="209"/>
    </location>
</feature>
<feature type="compositionally biased region" description="Polar residues" evidence="2">
    <location>
        <begin position="105"/>
        <end position="116"/>
    </location>
</feature>
<dbReference type="AlphaFoldDB" id="A0AAF3ENJ2"/>